<evidence type="ECO:0000313" key="1">
    <source>
        <dbReference type="EMBL" id="MCO6395286.1"/>
    </source>
</evidence>
<protein>
    <submittedName>
        <fullName evidence="1">Type I-E CRISPR-associated protein Cse2/CasB</fullName>
    </submittedName>
</protein>
<dbReference type="AlphaFoldDB" id="A0AAW5HZM3"/>
<proteinExistence type="predicted"/>
<comment type="caution">
    <text evidence="1">The sequence shown here is derived from an EMBL/GenBank/DDBJ whole genome shotgun (WGS) entry which is preliminary data.</text>
</comment>
<dbReference type="InterPro" id="IPR038287">
    <property type="entry name" value="Cse2_sf"/>
</dbReference>
<dbReference type="Proteomes" id="UP001205920">
    <property type="component" value="Unassembled WGS sequence"/>
</dbReference>
<dbReference type="Gene3D" id="1.10.520.40">
    <property type="entry name" value="CRISPR-associated protein Cse2"/>
    <property type="match status" value="1"/>
</dbReference>
<dbReference type="EMBL" id="JAEUWV010000020">
    <property type="protein sequence ID" value="MCO6395286.1"/>
    <property type="molecule type" value="Genomic_DNA"/>
</dbReference>
<dbReference type="CDD" id="cd09731">
    <property type="entry name" value="Cse2_I-E"/>
    <property type="match status" value="1"/>
</dbReference>
<dbReference type="NCBIfam" id="TIGR02548">
    <property type="entry name" value="casB_cse2"/>
    <property type="match status" value="1"/>
</dbReference>
<sequence length="209" mass="23098">MTKPTLRAAVGATATRLQNHYLEQAHTALGASARGSLADLRKYASIGLEHNPLALQDVLMLLQPELSDQELGKSDKPSPSEYAAFYALALFGVHMQSARTPAHKQGDSFALACGQLYRKTESNSIKQRFDAMQVALDFPSRITHLRSLVSLLRSQDLPFDYGQFAGDLRSLQNPKYRDGVLLRWGRDFAIGTLRPSAQAEAQELDNAIR</sequence>
<gene>
    <name evidence="1" type="primary">casB</name>
    <name evidence="1" type="ORF">JMN37_09955</name>
</gene>
<dbReference type="RefSeq" id="WP_070361639.1">
    <property type="nucleotide sequence ID" value="NZ_JAEUWV010000020.1"/>
</dbReference>
<name>A0AAW5HZM3_9CORY</name>
<dbReference type="InterPro" id="IPR013382">
    <property type="entry name" value="CRISPR-assoc_prot_Cse2"/>
</dbReference>
<dbReference type="Pfam" id="PF09485">
    <property type="entry name" value="CRISPR_Cse2"/>
    <property type="match status" value="1"/>
</dbReference>
<evidence type="ECO:0000313" key="2">
    <source>
        <dbReference type="Proteomes" id="UP001205920"/>
    </source>
</evidence>
<accession>A0AAW5HZM3</accession>
<keyword evidence="2" id="KW-1185">Reference proteome</keyword>
<reference evidence="1 2" key="1">
    <citation type="submission" date="2021-01" db="EMBL/GenBank/DDBJ databases">
        <title>Identification and Characterization of Corynebacterium sp.</title>
        <authorList>
            <person name="Luo Q."/>
            <person name="Qu P."/>
            <person name="Chen Q."/>
        </authorList>
    </citation>
    <scope>NUCLEOTIDE SEQUENCE [LARGE SCALE GENOMIC DNA]</scope>
    <source>
        <strain evidence="1 2">MC-18</strain>
    </source>
</reference>
<organism evidence="1 2">
    <name type="scientific">Corynebacterium lipophilum</name>
    <dbReference type="NCBI Taxonomy" id="2804918"/>
    <lineage>
        <taxon>Bacteria</taxon>
        <taxon>Bacillati</taxon>
        <taxon>Actinomycetota</taxon>
        <taxon>Actinomycetes</taxon>
        <taxon>Mycobacteriales</taxon>
        <taxon>Corynebacteriaceae</taxon>
        <taxon>Corynebacterium</taxon>
    </lineage>
</organism>